<evidence type="ECO:0000256" key="3">
    <source>
        <dbReference type="ARBA" id="ARBA00023163"/>
    </source>
</evidence>
<reference evidence="7" key="1">
    <citation type="journal article" date="2019" name="Int. J. Syst. Evol. Microbiol.">
        <title>The Global Catalogue of Microorganisms (GCM) 10K type strain sequencing project: providing services to taxonomists for standard genome sequencing and annotation.</title>
        <authorList>
            <consortium name="The Broad Institute Genomics Platform"/>
            <consortium name="The Broad Institute Genome Sequencing Center for Infectious Disease"/>
            <person name="Wu L."/>
            <person name="Ma J."/>
        </authorList>
    </citation>
    <scope>NUCLEOTIDE SEQUENCE [LARGE SCALE GENOMIC DNA]</scope>
    <source>
        <strain evidence="7">JCM 31202</strain>
    </source>
</reference>
<sequence>MTRSTVPHDPVRAGILDAAATVLAEDGERASMADIALAAGVARATLDRYFPDRDALLCSLYEAAFADLGERLAGAGLEAVPTEEAIARTTRATIAVISKYRALGLLDKGPAEVRRVDARLVGPLRAVFERGAADGSLRRDIPVHTLAELYFSLLEGVVARVVRRRMGVEEAGAAVTALFLTGALARPGR</sequence>
<dbReference type="PRINTS" id="PR00455">
    <property type="entry name" value="HTHTETR"/>
</dbReference>
<dbReference type="InterPro" id="IPR036271">
    <property type="entry name" value="Tet_transcr_reg_TetR-rel_C_sf"/>
</dbReference>
<dbReference type="Gene3D" id="1.10.357.10">
    <property type="entry name" value="Tetracycline Repressor, domain 2"/>
    <property type="match status" value="1"/>
</dbReference>
<dbReference type="SUPFAM" id="SSF46689">
    <property type="entry name" value="Homeodomain-like"/>
    <property type="match status" value="1"/>
</dbReference>
<keyword evidence="3" id="KW-0804">Transcription</keyword>
<proteinExistence type="predicted"/>
<protein>
    <submittedName>
        <fullName evidence="6">TetR/AcrR family transcriptional regulator</fullName>
    </submittedName>
</protein>
<dbReference type="EMBL" id="JBHTJA010000091">
    <property type="protein sequence ID" value="MFD0904586.1"/>
    <property type="molecule type" value="Genomic_DNA"/>
</dbReference>
<keyword evidence="2 4" id="KW-0238">DNA-binding</keyword>
<dbReference type="InterPro" id="IPR050109">
    <property type="entry name" value="HTH-type_TetR-like_transc_reg"/>
</dbReference>
<keyword evidence="1" id="KW-0805">Transcription regulation</keyword>
<dbReference type="InterPro" id="IPR009057">
    <property type="entry name" value="Homeodomain-like_sf"/>
</dbReference>
<evidence type="ECO:0000313" key="6">
    <source>
        <dbReference type="EMBL" id="MFD0904586.1"/>
    </source>
</evidence>
<dbReference type="Pfam" id="PF00440">
    <property type="entry name" value="TetR_N"/>
    <property type="match status" value="1"/>
</dbReference>
<dbReference type="PANTHER" id="PTHR30055:SF234">
    <property type="entry name" value="HTH-TYPE TRANSCRIPTIONAL REGULATOR BETI"/>
    <property type="match status" value="1"/>
</dbReference>
<comment type="caution">
    <text evidence="6">The sequence shown here is derived from an EMBL/GenBank/DDBJ whole genome shotgun (WGS) entry which is preliminary data.</text>
</comment>
<evidence type="ECO:0000256" key="1">
    <source>
        <dbReference type="ARBA" id="ARBA00023015"/>
    </source>
</evidence>
<evidence type="ECO:0000256" key="2">
    <source>
        <dbReference type="ARBA" id="ARBA00023125"/>
    </source>
</evidence>
<accession>A0ABW3EWG9</accession>
<dbReference type="PROSITE" id="PS50977">
    <property type="entry name" value="HTH_TETR_2"/>
    <property type="match status" value="1"/>
</dbReference>
<gene>
    <name evidence="6" type="ORF">ACFQ11_29670</name>
</gene>
<evidence type="ECO:0000256" key="4">
    <source>
        <dbReference type="PROSITE-ProRule" id="PRU00335"/>
    </source>
</evidence>
<evidence type="ECO:0000313" key="7">
    <source>
        <dbReference type="Proteomes" id="UP001596972"/>
    </source>
</evidence>
<dbReference type="PANTHER" id="PTHR30055">
    <property type="entry name" value="HTH-TYPE TRANSCRIPTIONAL REGULATOR RUTR"/>
    <property type="match status" value="1"/>
</dbReference>
<feature type="DNA-binding region" description="H-T-H motif" evidence="4">
    <location>
        <begin position="31"/>
        <end position="50"/>
    </location>
</feature>
<name>A0ABW3EWG9_9ACTN</name>
<dbReference type="RefSeq" id="WP_378304601.1">
    <property type="nucleotide sequence ID" value="NZ_JBHTJA010000091.1"/>
</dbReference>
<organism evidence="6 7">
    <name type="scientific">Actinomadura sediminis</name>
    <dbReference type="NCBI Taxonomy" id="1038904"/>
    <lineage>
        <taxon>Bacteria</taxon>
        <taxon>Bacillati</taxon>
        <taxon>Actinomycetota</taxon>
        <taxon>Actinomycetes</taxon>
        <taxon>Streptosporangiales</taxon>
        <taxon>Thermomonosporaceae</taxon>
        <taxon>Actinomadura</taxon>
    </lineage>
</organism>
<dbReference type="InterPro" id="IPR001647">
    <property type="entry name" value="HTH_TetR"/>
</dbReference>
<dbReference type="SUPFAM" id="SSF48498">
    <property type="entry name" value="Tetracyclin repressor-like, C-terminal domain"/>
    <property type="match status" value="1"/>
</dbReference>
<keyword evidence="7" id="KW-1185">Reference proteome</keyword>
<evidence type="ECO:0000259" key="5">
    <source>
        <dbReference type="PROSITE" id="PS50977"/>
    </source>
</evidence>
<dbReference type="Proteomes" id="UP001596972">
    <property type="component" value="Unassembled WGS sequence"/>
</dbReference>
<feature type="domain" description="HTH tetR-type" evidence="5">
    <location>
        <begin position="9"/>
        <end position="68"/>
    </location>
</feature>